<gene>
    <name evidence="1" type="ORF">Fadolivirus_1_544</name>
</gene>
<organism evidence="1 2">
    <name type="scientific">Fadolivirus FV1/VV64</name>
    <dbReference type="NCBI Taxonomy" id="3070911"/>
    <lineage>
        <taxon>Viruses</taxon>
        <taxon>Varidnaviria</taxon>
        <taxon>Bamfordvirae</taxon>
        <taxon>Nucleocytoviricota</taxon>
        <taxon>Megaviricetes</taxon>
        <taxon>Imitervirales</taxon>
        <taxon>Mimiviridae</taxon>
        <taxon>Klosneuvirinae</taxon>
        <taxon>Fadolivirus</taxon>
        <taxon>Fadolivirus algeromassiliense</taxon>
    </lineage>
</organism>
<keyword evidence="2" id="KW-1185">Reference proteome</keyword>
<protein>
    <submittedName>
        <fullName evidence="1">Uncharacterized protein</fullName>
    </submittedName>
</protein>
<name>A0A7D3R0U8_9VIRU</name>
<evidence type="ECO:0000313" key="1">
    <source>
        <dbReference type="EMBL" id="QKF94002.1"/>
    </source>
</evidence>
<dbReference type="EMBL" id="MT418680">
    <property type="protein sequence ID" value="QKF94002.1"/>
    <property type="molecule type" value="Genomic_DNA"/>
</dbReference>
<proteinExistence type="predicted"/>
<dbReference type="InterPro" id="IPR023366">
    <property type="entry name" value="ATP_synth_asu-like_sf"/>
</dbReference>
<sequence length="836" mass="93761">MSNHTNSDLYFKSLSLNRHVGGSFDPQLQTQDQYIRDQRQVLMDNNYNLPPINRYNFGNNGNVMNNGNNNGGNNHSYLYDSLLNKFNSSGACCGGSIQQPSVYRGKNVSNQSNEVGHETNQHRTDVYLRKDLDNYDPYMGYLFNKGLMSDGHQRRRIKSSFIDINSIYRTKKPSLITETPILLKENPIDFTNGSNTIFINHPNSGYEVNDSITIDGVVSKLSTLSTIVNENNIQIPTFVIPGGCNVMRIKYKHGVPTNYSGNTIKVKLDNIKGDRGTTETASFLGSIQTNILNNIHNLRLFVTSDEIFCPIDELRAKLPDVDPTIPNDNYFYIILPVRMQQPTNGNDPYTLSLYNFRLSFESIAGLPLNIINAKYPIDSDHLQGYHIIKSVNSRGYSIELPLKSTVSPDNFSGGGNCIYVSRITTINTGYIDPNKYKISLENVFHNIISVRLISSEIPNTQRAIKNIPTEQTNNKLYWNDIDDGDYLYQIQVPSGNYSPPDLAAKIEELFNATPRITSTEASSDIGITYTNRHIIQTNINQNTDEVTFKSFKEFILNTPIINVIPEPPPSSVINSDPNQIYQLVINHPSHGMPTAGQTIIISGAIDHFGIPASVINGEHVVTSLGDSNGNDVDNKYIITLPRFNLLTTRDQTGGGVNVTIFIPDFFRMRFDQPDTLGTVLGFRDAGESTSITQYQNIISNKDLYQFEQEQNSLGQQIQKSNNSIQLSGESYIIMVANPIKTYRTIGKIRDAFAKIILCDSPGKILYNTFVPMNYIFDDPLHELYELDIAFYNPDGSLFDFNGVDHSFTLEIVTINDIPEGTGINANTGKNYNQEIQ</sequence>
<reference evidence="1 2" key="1">
    <citation type="submission" date="2020-04" db="EMBL/GenBank/DDBJ databases">
        <title>Advantages and limits of metagenomic assembly and binning of a giant virus.</title>
        <authorList>
            <person name="Schulz F."/>
            <person name="Andreani J."/>
            <person name="Francis R."/>
            <person name="Boudjemaa H."/>
            <person name="Bou Khalil J.Y."/>
            <person name="Lee J."/>
            <person name="La Scola B."/>
            <person name="Woyke T."/>
        </authorList>
    </citation>
    <scope>NUCLEOTIDE SEQUENCE [LARGE SCALE GENOMIC DNA]</scope>
    <source>
        <strain evidence="1 2">FV1/VV64</strain>
    </source>
</reference>
<evidence type="ECO:0000313" key="2">
    <source>
        <dbReference type="Proteomes" id="UP001162001"/>
    </source>
</evidence>
<accession>A0A7D3R0U8</accession>
<dbReference type="Gene3D" id="2.40.30.20">
    <property type="match status" value="1"/>
</dbReference>
<dbReference type="Proteomes" id="UP001162001">
    <property type="component" value="Segment"/>
</dbReference>